<proteinExistence type="predicted"/>
<reference evidence="2 3" key="1">
    <citation type="journal article" date="2014" name="Agronomy (Basel)">
        <title>A Draft Genome Sequence for Ensete ventricosum, the Drought-Tolerant Tree Against Hunger.</title>
        <authorList>
            <person name="Harrison J."/>
            <person name="Moore K.A."/>
            <person name="Paszkiewicz K."/>
            <person name="Jones T."/>
            <person name="Grant M."/>
            <person name="Ambacheew D."/>
            <person name="Muzemil S."/>
            <person name="Studholme D.J."/>
        </authorList>
    </citation>
    <scope>NUCLEOTIDE SEQUENCE [LARGE SCALE GENOMIC DNA]</scope>
</reference>
<evidence type="ECO:0000256" key="1">
    <source>
        <dbReference type="SAM" id="MobiDB-lite"/>
    </source>
</evidence>
<dbReference type="Proteomes" id="UP000287651">
    <property type="component" value="Unassembled WGS sequence"/>
</dbReference>
<sequence>MGRAATATGKGVVRQGSAGAVEEEDGDGSDSDVSKAFTVTSLKQGGRGKEERDVVGNVGKAASICCVRYRKGCSIFVKKTEVNRLHQMLGSPTP</sequence>
<accession>A0A426X3P9</accession>
<dbReference type="AlphaFoldDB" id="A0A426X3P9"/>
<dbReference type="EMBL" id="AMZH03027548">
    <property type="protein sequence ID" value="RRT34107.1"/>
    <property type="molecule type" value="Genomic_DNA"/>
</dbReference>
<evidence type="ECO:0000313" key="2">
    <source>
        <dbReference type="EMBL" id="RRT34107.1"/>
    </source>
</evidence>
<organism evidence="2 3">
    <name type="scientific">Ensete ventricosum</name>
    <name type="common">Abyssinian banana</name>
    <name type="synonym">Musa ensete</name>
    <dbReference type="NCBI Taxonomy" id="4639"/>
    <lineage>
        <taxon>Eukaryota</taxon>
        <taxon>Viridiplantae</taxon>
        <taxon>Streptophyta</taxon>
        <taxon>Embryophyta</taxon>
        <taxon>Tracheophyta</taxon>
        <taxon>Spermatophyta</taxon>
        <taxon>Magnoliopsida</taxon>
        <taxon>Liliopsida</taxon>
        <taxon>Zingiberales</taxon>
        <taxon>Musaceae</taxon>
        <taxon>Ensete</taxon>
    </lineage>
</organism>
<comment type="caution">
    <text evidence="2">The sequence shown here is derived from an EMBL/GenBank/DDBJ whole genome shotgun (WGS) entry which is preliminary data.</text>
</comment>
<feature type="region of interest" description="Disordered" evidence="1">
    <location>
        <begin position="1"/>
        <end position="36"/>
    </location>
</feature>
<protein>
    <submittedName>
        <fullName evidence="2">Uncharacterized protein</fullName>
    </submittedName>
</protein>
<gene>
    <name evidence="2" type="ORF">B296_00037717</name>
</gene>
<name>A0A426X3P9_ENSVE</name>
<evidence type="ECO:0000313" key="3">
    <source>
        <dbReference type="Proteomes" id="UP000287651"/>
    </source>
</evidence>
<feature type="compositionally biased region" description="Acidic residues" evidence="1">
    <location>
        <begin position="21"/>
        <end position="30"/>
    </location>
</feature>